<dbReference type="InterPro" id="IPR036188">
    <property type="entry name" value="FAD/NAD-bd_sf"/>
</dbReference>
<dbReference type="AlphaFoldDB" id="A0A059DY41"/>
<name>A0A059DY41_9PROT</name>
<dbReference type="eggNOG" id="COG2072">
    <property type="taxonomic scope" value="Bacteria"/>
</dbReference>
<dbReference type="RefSeq" id="WP_035554254.1">
    <property type="nucleotide sequence ID" value="NZ_AWFH01000056.1"/>
</dbReference>
<evidence type="ECO:0000313" key="2">
    <source>
        <dbReference type="Proteomes" id="UP000024547"/>
    </source>
</evidence>
<evidence type="ECO:0000313" key="1">
    <source>
        <dbReference type="EMBL" id="KCZ58490.1"/>
    </source>
</evidence>
<dbReference type="PATRIC" id="fig|1280948.3.peg.2905"/>
<dbReference type="PANTHER" id="PTHR42877">
    <property type="entry name" value="L-ORNITHINE N(5)-MONOOXYGENASE-RELATED"/>
    <property type="match status" value="1"/>
</dbReference>
<dbReference type="PRINTS" id="PR00469">
    <property type="entry name" value="PNDRDTASEII"/>
</dbReference>
<protein>
    <recommendedName>
        <fullName evidence="3">NAD(P)/FAD-dependent oxidoreductase</fullName>
    </recommendedName>
</protein>
<dbReference type="STRING" id="1280948.HY36_08930"/>
<gene>
    <name evidence="1" type="ORF">HY36_08930</name>
</gene>
<dbReference type="InterPro" id="IPR051209">
    <property type="entry name" value="FAD-bind_Monooxygenase_sf"/>
</dbReference>
<dbReference type="Pfam" id="PF13738">
    <property type="entry name" value="Pyr_redox_3"/>
    <property type="match status" value="1"/>
</dbReference>
<dbReference type="PANTHER" id="PTHR42877:SF4">
    <property type="entry name" value="FAD_NAD(P)-BINDING DOMAIN-CONTAINING PROTEIN-RELATED"/>
    <property type="match status" value="1"/>
</dbReference>
<accession>A0A059DY41</accession>
<dbReference type="Proteomes" id="UP000024547">
    <property type="component" value="Unassembled WGS sequence"/>
</dbReference>
<comment type="caution">
    <text evidence="1">The sequence shown here is derived from an EMBL/GenBank/DDBJ whole genome shotgun (WGS) entry which is preliminary data.</text>
</comment>
<reference evidence="1 2" key="1">
    <citation type="journal article" date="2014" name="Antonie Van Leeuwenhoek">
        <title>Hyphomonas beringensis sp. nov. and Hyphomonas chukchiensis sp. nov., isolated from surface seawater of the Bering Sea and Chukchi Sea.</title>
        <authorList>
            <person name="Li C."/>
            <person name="Lai Q."/>
            <person name="Li G."/>
            <person name="Dong C."/>
            <person name="Wang J."/>
            <person name="Liao Y."/>
            <person name="Shao Z."/>
        </authorList>
    </citation>
    <scope>NUCLEOTIDE SEQUENCE [LARGE SCALE GENOMIC DNA]</scope>
    <source>
        <strain evidence="1 2">22II1-22F38</strain>
    </source>
</reference>
<dbReference type="EMBL" id="AWFH01000056">
    <property type="protein sequence ID" value="KCZ58490.1"/>
    <property type="molecule type" value="Genomic_DNA"/>
</dbReference>
<sequence>MPDKHIVIIGAGLGGLTAAIKLQEAGYDFTILEQAGRVGGTWAQNTYPGCACDVPVAAYQLSFAQSMNWTRVYPQQPEIQAYAEEITDRYQLRPNLRLNEAAEKAVWDEATKMWTITTSKGETLTADAVIGALGQLNRPFWPDIPGKDSFKGAIMHSAEWDHSVELDDKRIGIIGSAASAVQIIPEVAKTCANVGVFQRSPNWVIPRNDRFISPEEMALMFTIPDKAMEFAEMNRKLIYENADYFFWQAFEWTPEGRAHFTRLATDHLHEQVPDEEMRKKLTPDYPVGCRRILISDDYFTTLMQSNVDLITDHIAEIVPDGIKTVDGKTYKYDVLAFATGFETTGWRWSVDVIGRDGQSITDAWEDGPEAYLGITVTGFPNFFVLYGPNTNLGHNSITFMLERQVEYTLKALQALDEKGAAALVPTEAAQAAYNADLQEKLGKTVWADPACNSWYKTGTGKITQNWSGHTRAYADAVAEVKLEDYELVP</sequence>
<dbReference type="Gene3D" id="3.50.50.60">
    <property type="entry name" value="FAD/NAD(P)-binding domain"/>
    <property type="match status" value="2"/>
</dbReference>
<dbReference type="SUPFAM" id="SSF51905">
    <property type="entry name" value="FAD/NAD(P)-binding domain"/>
    <property type="match status" value="2"/>
</dbReference>
<dbReference type="OrthoDB" id="312624at2"/>
<evidence type="ECO:0008006" key="3">
    <source>
        <dbReference type="Google" id="ProtNLM"/>
    </source>
</evidence>
<proteinExistence type="predicted"/>
<keyword evidence="2" id="KW-1185">Reference proteome</keyword>
<organism evidence="1 2">
    <name type="scientific">Hyphomonas atlantica</name>
    <dbReference type="NCBI Taxonomy" id="1280948"/>
    <lineage>
        <taxon>Bacteria</taxon>
        <taxon>Pseudomonadati</taxon>
        <taxon>Pseudomonadota</taxon>
        <taxon>Alphaproteobacteria</taxon>
        <taxon>Hyphomonadales</taxon>
        <taxon>Hyphomonadaceae</taxon>
        <taxon>Hyphomonas</taxon>
    </lineage>
</organism>